<organism evidence="3 4">
    <name type="scientific">Psychrobacillus soli</name>
    <dbReference type="NCBI Taxonomy" id="1543965"/>
    <lineage>
        <taxon>Bacteria</taxon>
        <taxon>Bacillati</taxon>
        <taxon>Bacillota</taxon>
        <taxon>Bacilli</taxon>
        <taxon>Bacillales</taxon>
        <taxon>Bacillaceae</taxon>
        <taxon>Psychrobacillus</taxon>
    </lineage>
</organism>
<dbReference type="SUPFAM" id="SSF55781">
    <property type="entry name" value="GAF domain-like"/>
    <property type="match status" value="1"/>
</dbReference>
<dbReference type="OrthoDB" id="143422at2"/>
<dbReference type="InterPro" id="IPR025736">
    <property type="entry name" value="PucR_C-HTH_dom"/>
</dbReference>
<accession>A0A544T8G5</accession>
<gene>
    <name evidence="3" type="ORF">FG383_12205</name>
</gene>
<dbReference type="SMART" id="SM00065">
    <property type="entry name" value="GAF"/>
    <property type="match status" value="1"/>
</dbReference>
<dbReference type="Pfam" id="PF01590">
    <property type="entry name" value="GAF"/>
    <property type="match status" value="1"/>
</dbReference>
<dbReference type="Pfam" id="PF13556">
    <property type="entry name" value="HTH_30"/>
    <property type="match status" value="1"/>
</dbReference>
<dbReference type="PANTHER" id="PTHR33744">
    <property type="entry name" value="CARBOHYDRATE DIACID REGULATOR"/>
    <property type="match status" value="1"/>
</dbReference>
<comment type="caution">
    <text evidence="3">The sequence shown here is derived from an EMBL/GenBank/DDBJ whole genome shotgun (WGS) entry which is preliminary data.</text>
</comment>
<dbReference type="Gene3D" id="1.10.10.2840">
    <property type="entry name" value="PucR C-terminal helix-turn-helix domain"/>
    <property type="match status" value="1"/>
</dbReference>
<protein>
    <submittedName>
        <fullName evidence="3">GAF domain-containing protein</fullName>
    </submittedName>
</protein>
<dbReference type="PANTHER" id="PTHR33744:SF15">
    <property type="entry name" value="CARBOHYDRATE DIACID REGULATOR"/>
    <property type="match status" value="1"/>
</dbReference>
<reference evidence="3 4" key="1">
    <citation type="submission" date="2019-05" db="EMBL/GenBank/DDBJ databases">
        <title>Psychrobacillus vulpis sp. nov., a new species isolated from feces of a red fox that inhabits in The Tablas de Daimiel Natural Park, Albacete, Spain.</title>
        <authorList>
            <person name="Rodriguez M."/>
            <person name="Reina J.C."/>
            <person name="Bejar V."/>
            <person name="Llamas I."/>
        </authorList>
    </citation>
    <scope>NUCLEOTIDE SEQUENCE [LARGE SCALE GENOMIC DNA]</scope>
    <source>
        <strain evidence="3 4">NHI-2</strain>
    </source>
</reference>
<feature type="domain" description="GAF" evidence="2">
    <location>
        <begin position="43"/>
        <end position="201"/>
    </location>
</feature>
<keyword evidence="4" id="KW-1185">Reference proteome</keyword>
<dbReference type="Proteomes" id="UP000318937">
    <property type="component" value="Unassembled WGS sequence"/>
</dbReference>
<name>A0A544T8G5_9BACI</name>
<evidence type="ECO:0000259" key="2">
    <source>
        <dbReference type="SMART" id="SM00065"/>
    </source>
</evidence>
<comment type="similarity">
    <text evidence="1">Belongs to the CdaR family.</text>
</comment>
<dbReference type="Pfam" id="PF17853">
    <property type="entry name" value="GGDEF_2"/>
    <property type="match status" value="1"/>
</dbReference>
<evidence type="ECO:0000313" key="3">
    <source>
        <dbReference type="EMBL" id="TQR13753.1"/>
    </source>
</evidence>
<dbReference type="Gene3D" id="3.30.450.40">
    <property type="match status" value="1"/>
</dbReference>
<evidence type="ECO:0000256" key="1">
    <source>
        <dbReference type="ARBA" id="ARBA00006754"/>
    </source>
</evidence>
<sequence length="557" mass="64512">MFPFIEVEFAIQVIKGVSIMHGLTYEQCLKLFEINRLITQSLDVKEVLRNLVNAALDLVLRADTIIIYEWKEDGYLHFTDGIGLGSESAKKIRIKPGESITGRVFQERKIYNISGDKSIELMKNMEYENMEHFKKAVNFKKIKSVISAPLIYKDTCIGVIVVDNFEDDSGVFTEQETRIIEILANQAAIALSNSRFYEELQYRNNDLVYAQEVHNRFSKILIEGRGIPQIVQVLARILKHDVSYSETYTDLSRSFPIISSQEILGYLLFKLPVDHFSRLEKVAIEQAATSIVIELIKQNNLFEREIHLKEDLFLQLLDGVNIKNLSGYEKIQEISSYSSITCVLIDGRVKPLWSMDSFISKERFLRNLERELRTIQDNVLLFCRGFEIITLFPQFTSVTFNKLKGIVEKVFLDDLDVIVGVGRTVTVQALSETYLEAKESLQIAKRKIAEPIVRFEDLGFERLWHGLDQKVLRKYVQDHLGKLINKENPDYLTLRKYVELNGKHKETAQELMIHPNTLTYRLKKIEEELSIDLRIKKDLLAIMTSFEMLDYLQESLL</sequence>
<dbReference type="InterPro" id="IPR041522">
    <property type="entry name" value="CdaR_GGDEF"/>
</dbReference>
<dbReference type="InterPro" id="IPR042070">
    <property type="entry name" value="PucR_C-HTH_sf"/>
</dbReference>
<dbReference type="EMBL" id="VDGG01000023">
    <property type="protein sequence ID" value="TQR13753.1"/>
    <property type="molecule type" value="Genomic_DNA"/>
</dbReference>
<evidence type="ECO:0000313" key="4">
    <source>
        <dbReference type="Proteomes" id="UP000318937"/>
    </source>
</evidence>
<dbReference type="InterPro" id="IPR003018">
    <property type="entry name" value="GAF"/>
</dbReference>
<dbReference type="AlphaFoldDB" id="A0A544T8G5"/>
<dbReference type="InterPro" id="IPR051448">
    <property type="entry name" value="CdaR-like_regulators"/>
</dbReference>
<dbReference type="InterPro" id="IPR029016">
    <property type="entry name" value="GAF-like_dom_sf"/>
</dbReference>
<proteinExistence type="inferred from homology"/>